<dbReference type="SUPFAM" id="SSF49764">
    <property type="entry name" value="HSP20-like chaperones"/>
    <property type="match status" value="1"/>
</dbReference>
<accession>A0A1G4VKC2</accession>
<feature type="domain" description="SHSP" evidence="3">
    <location>
        <begin position="34"/>
        <end position="149"/>
    </location>
</feature>
<dbReference type="AlphaFoldDB" id="A0A1G4VKC2"/>
<name>A0A1G4VKC2_9FLAO</name>
<dbReference type="InterPro" id="IPR031107">
    <property type="entry name" value="Small_HSP"/>
</dbReference>
<dbReference type="InterPro" id="IPR002068">
    <property type="entry name" value="A-crystallin/Hsp20_dom"/>
</dbReference>
<sequence length="149" mass="17227">MDLLANSGSKSTTHSLLDEFFPKDMMEWSFKNFTDIGSTMPSVNLSETEREYQIDLAAPGMKKEDFKVEIEDKTISIASEKEERSEEMNKKENYTRKEFSYRSFCRSFHLPDAAETERIEAIYKDGILHITIPKNSSRLSNSKKNIPIN</sequence>
<gene>
    <name evidence="4" type="ORF">SAMN02927925_01286</name>
</gene>
<dbReference type="Gene3D" id="2.60.40.790">
    <property type="match status" value="1"/>
</dbReference>
<reference evidence="4 5" key="1">
    <citation type="submission" date="2016-10" db="EMBL/GenBank/DDBJ databases">
        <authorList>
            <person name="de Groot N.N."/>
        </authorList>
    </citation>
    <scope>NUCLEOTIDE SEQUENCE [LARGE SCALE GENOMIC DNA]</scope>
    <source>
        <strain evidence="4 5">CGMCC 1.3801</strain>
    </source>
</reference>
<evidence type="ECO:0000256" key="2">
    <source>
        <dbReference type="RuleBase" id="RU003616"/>
    </source>
</evidence>
<dbReference type="eggNOG" id="COG0071">
    <property type="taxonomic scope" value="Bacteria"/>
</dbReference>
<organism evidence="4 5">
    <name type="scientific">Flavobacterium saliperosum</name>
    <dbReference type="NCBI Taxonomy" id="329186"/>
    <lineage>
        <taxon>Bacteria</taxon>
        <taxon>Pseudomonadati</taxon>
        <taxon>Bacteroidota</taxon>
        <taxon>Flavobacteriia</taxon>
        <taxon>Flavobacteriales</taxon>
        <taxon>Flavobacteriaceae</taxon>
        <taxon>Flavobacterium</taxon>
    </lineage>
</organism>
<dbReference type="Pfam" id="PF00011">
    <property type="entry name" value="HSP20"/>
    <property type="match status" value="1"/>
</dbReference>
<comment type="similarity">
    <text evidence="1 2">Belongs to the small heat shock protein (HSP20) family.</text>
</comment>
<proteinExistence type="inferred from homology"/>
<dbReference type="CDD" id="cd06464">
    <property type="entry name" value="ACD_sHsps-like"/>
    <property type="match status" value="1"/>
</dbReference>
<dbReference type="PROSITE" id="PS01031">
    <property type="entry name" value="SHSP"/>
    <property type="match status" value="1"/>
</dbReference>
<dbReference type="Proteomes" id="UP000182124">
    <property type="component" value="Unassembled WGS sequence"/>
</dbReference>
<evidence type="ECO:0000313" key="4">
    <source>
        <dbReference type="EMBL" id="SCX08052.1"/>
    </source>
</evidence>
<dbReference type="PANTHER" id="PTHR11527">
    <property type="entry name" value="HEAT-SHOCK PROTEIN 20 FAMILY MEMBER"/>
    <property type="match status" value="1"/>
</dbReference>
<dbReference type="STRING" id="329186.SAMN02927925_01286"/>
<evidence type="ECO:0000313" key="5">
    <source>
        <dbReference type="Proteomes" id="UP000182124"/>
    </source>
</evidence>
<protein>
    <submittedName>
        <fullName evidence="4">HSP20 family protein</fullName>
    </submittedName>
</protein>
<dbReference type="EMBL" id="FMTY01000002">
    <property type="protein sequence ID" value="SCX08052.1"/>
    <property type="molecule type" value="Genomic_DNA"/>
</dbReference>
<evidence type="ECO:0000256" key="1">
    <source>
        <dbReference type="PROSITE-ProRule" id="PRU00285"/>
    </source>
</evidence>
<dbReference type="RefSeq" id="WP_023576859.1">
    <property type="nucleotide sequence ID" value="NZ_CBCSBQ010000009.1"/>
</dbReference>
<dbReference type="InterPro" id="IPR008978">
    <property type="entry name" value="HSP20-like_chaperone"/>
</dbReference>
<evidence type="ECO:0000259" key="3">
    <source>
        <dbReference type="PROSITE" id="PS01031"/>
    </source>
</evidence>